<evidence type="ECO:0000256" key="3">
    <source>
        <dbReference type="ARBA" id="ARBA00022989"/>
    </source>
</evidence>
<dbReference type="InterPro" id="IPR012340">
    <property type="entry name" value="NA-bd_OB-fold"/>
</dbReference>
<keyword evidence="2 5" id="KW-0812">Transmembrane</keyword>
<dbReference type="InterPro" id="IPR052165">
    <property type="entry name" value="Membrane_assoc_protease"/>
</dbReference>
<evidence type="ECO:0000256" key="2">
    <source>
        <dbReference type="ARBA" id="ARBA00022692"/>
    </source>
</evidence>
<evidence type="ECO:0000256" key="4">
    <source>
        <dbReference type="ARBA" id="ARBA00023136"/>
    </source>
</evidence>
<comment type="subcellular location">
    <subcellularLocation>
        <location evidence="1">Membrane</location>
        <topology evidence="1">Multi-pass membrane protein</topology>
    </subcellularLocation>
</comment>
<accession>A0A2W4YYR3</accession>
<dbReference type="PANTHER" id="PTHR33507:SF3">
    <property type="entry name" value="INNER MEMBRANE PROTEIN YBBJ"/>
    <property type="match status" value="1"/>
</dbReference>
<keyword evidence="4 5" id="KW-0472">Membrane</keyword>
<dbReference type="InterPro" id="IPR002810">
    <property type="entry name" value="NfeD-like_C"/>
</dbReference>
<reference evidence="7 8" key="1">
    <citation type="submission" date="2017-08" db="EMBL/GenBank/DDBJ databases">
        <title>Infants hospitalized years apart are colonized by the same room-sourced microbial strains.</title>
        <authorList>
            <person name="Brooks B."/>
            <person name="Olm M.R."/>
            <person name="Firek B.A."/>
            <person name="Baker R."/>
            <person name="Thomas B.C."/>
            <person name="Morowitz M.J."/>
            <person name="Banfield J.F."/>
        </authorList>
    </citation>
    <scope>NUCLEOTIDE SEQUENCE [LARGE SCALE GENOMIC DNA]</scope>
    <source>
        <strain evidence="7">S2_018_000_R3_110</strain>
    </source>
</reference>
<comment type="caution">
    <text evidence="7">The sequence shown here is derived from an EMBL/GenBank/DDBJ whole genome shotgun (WGS) entry which is preliminary data.</text>
</comment>
<proteinExistence type="predicted"/>
<dbReference type="Pfam" id="PF01957">
    <property type="entry name" value="NfeD"/>
    <property type="match status" value="1"/>
</dbReference>
<feature type="domain" description="NfeD-like C-terminal" evidence="6">
    <location>
        <begin position="88"/>
        <end position="140"/>
    </location>
</feature>
<sequence>MIEGGYAWLLLAAALGAAELAVPGVFLVFVAIAAAITGVLALLFPALTLPAELAVFGAWSVVAVVIGRRWYADYPVDSDDPLLNDRAARLIGQQVVVVEPIVGGIGRVRVGDGEWIARGPDLTVGSRARIVGVSGSTLTIAADD</sequence>
<dbReference type="Gene3D" id="2.40.50.140">
    <property type="entry name" value="Nucleic acid-binding proteins"/>
    <property type="match status" value="1"/>
</dbReference>
<evidence type="ECO:0000256" key="5">
    <source>
        <dbReference type="SAM" id="Phobius"/>
    </source>
</evidence>
<dbReference type="EMBL" id="QFNF01000040">
    <property type="protein sequence ID" value="PZO74646.1"/>
    <property type="molecule type" value="Genomic_DNA"/>
</dbReference>
<protein>
    <recommendedName>
        <fullName evidence="6">NfeD-like C-terminal domain-containing protein</fullName>
    </recommendedName>
</protein>
<dbReference type="Proteomes" id="UP000248614">
    <property type="component" value="Unassembled WGS sequence"/>
</dbReference>
<evidence type="ECO:0000259" key="6">
    <source>
        <dbReference type="Pfam" id="PF01957"/>
    </source>
</evidence>
<gene>
    <name evidence="7" type="ORF">DI632_13085</name>
</gene>
<dbReference type="GO" id="GO:0005886">
    <property type="term" value="C:plasma membrane"/>
    <property type="evidence" value="ECO:0007669"/>
    <property type="project" value="TreeGrafter"/>
</dbReference>
<evidence type="ECO:0000313" key="7">
    <source>
        <dbReference type="EMBL" id="PZO74646.1"/>
    </source>
</evidence>
<keyword evidence="3 5" id="KW-1133">Transmembrane helix</keyword>
<evidence type="ECO:0000256" key="1">
    <source>
        <dbReference type="ARBA" id="ARBA00004141"/>
    </source>
</evidence>
<dbReference type="PANTHER" id="PTHR33507">
    <property type="entry name" value="INNER MEMBRANE PROTEIN YBBJ"/>
    <property type="match status" value="1"/>
</dbReference>
<feature type="transmembrane region" description="Helical" evidence="5">
    <location>
        <begin position="53"/>
        <end position="71"/>
    </location>
</feature>
<dbReference type="AlphaFoldDB" id="A0A2W4YYR3"/>
<organism evidence="7 8">
    <name type="scientific">Sphingomonas hengshuiensis</name>
    <dbReference type="NCBI Taxonomy" id="1609977"/>
    <lineage>
        <taxon>Bacteria</taxon>
        <taxon>Pseudomonadati</taxon>
        <taxon>Pseudomonadota</taxon>
        <taxon>Alphaproteobacteria</taxon>
        <taxon>Sphingomonadales</taxon>
        <taxon>Sphingomonadaceae</taxon>
        <taxon>Sphingomonas</taxon>
    </lineage>
</organism>
<name>A0A2W4YYR3_9SPHN</name>
<evidence type="ECO:0000313" key="8">
    <source>
        <dbReference type="Proteomes" id="UP000248614"/>
    </source>
</evidence>